<comment type="caution">
    <text evidence="3">The sequence shown here is derived from an EMBL/GenBank/DDBJ whole genome shotgun (WGS) entry which is preliminary data.</text>
</comment>
<gene>
    <name evidence="3" type="ORF">BVC80_9099g122</name>
</gene>
<proteinExistence type="predicted"/>
<dbReference type="OrthoDB" id="26679at2759"/>
<evidence type="ECO:0000259" key="2">
    <source>
        <dbReference type="PROSITE" id="PS51886"/>
    </source>
</evidence>
<dbReference type="OMA" id="WYSKGLN"/>
<name>A0A200PVT9_MACCD</name>
<feature type="domain" description="TLDc" evidence="2">
    <location>
        <begin position="160"/>
        <end position="323"/>
    </location>
</feature>
<feature type="compositionally biased region" description="Polar residues" evidence="1">
    <location>
        <begin position="30"/>
        <end position="39"/>
    </location>
</feature>
<evidence type="ECO:0000256" key="1">
    <source>
        <dbReference type="SAM" id="MobiDB-lite"/>
    </source>
</evidence>
<sequence length="341" mass="38052">MHALKEKVADKLSRFLADSPSPPSHFATESPVTTPTSEASLLSKQERYGSERSLSSFLLSFIPTASVDGYKTNKRRHDIKPIRSLPNRWRSKSFTWRDKPLDFIGEKEPEFQRKEAPETCKKVEEDYHALRNISCSNNCEEASTSHTTVNYFDNLSDKSSFISSDLYEFLQSTLPNIVKGCQWVLLYSTLKHGISLRTLLRKSADLPGPCLLIVGDMQGAVFGGLLDCPLKPTAKRKYQGTNQTFVFTTIYGQPRLFRATGANRYYYICLNDLLALGGGGNFALCLDGDLLRGTSGPCETFGNLCLANSPEFELKNVEVILNIISVEYLAVVGVLTFFEVP</sequence>
<accession>A0A200PVT9</accession>
<organism evidence="3 4">
    <name type="scientific">Macleaya cordata</name>
    <name type="common">Five-seeded plume-poppy</name>
    <name type="synonym">Bocconia cordata</name>
    <dbReference type="NCBI Taxonomy" id="56857"/>
    <lineage>
        <taxon>Eukaryota</taxon>
        <taxon>Viridiplantae</taxon>
        <taxon>Streptophyta</taxon>
        <taxon>Embryophyta</taxon>
        <taxon>Tracheophyta</taxon>
        <taxon>Spermatophyta</taxon>
        <taxon>Magnoliopsida</taxon>
        <taxon>Ranunculales</taxon>
        <taxon>Papaveraceae</taxon>
        <taxon>Papaveroideae</taxon>
        <taxon>Macleaya</taxon>
    </lineage>
</organism>
<dbReference type="EMBL" id="MVGT01003956">
    <property type="protein sequence ID" value="OVA02322.1"/>
    <property type="molecule type" value="Genomic_DNA"/>
</dbReference>
<dbReference type="Proteomes" id="UP000195402">
    <property type="component" value="Unassembled WGS sequence"/>
</dbReference>
<evidence type="ECO:0000313" key="3">
    <source>
        <dbReference type="EMBL" id="OVA02322.1"/>
    </source>
</evidence>
<dbReference type="PANTHER" id="PTHR23354:SF74">
    <property type="entry name" value="TLD-DOMAIN CONTAINING NUCLEOLAR PROTEIN"/>
    <property type="match status" value="1"/>
</dbReference>
<dbReference type="PROSITE" id="PS51886">
    <property type="entry name" value="TLDC"/>
    <property type="match status" value="1"/>
</dbReference>
<dbReference type="SMART" id="SM00584">
    <property type="entry name" value="TLDc"/>
    <property type="match status" value="1"/>
</dbReference>
<dbReference type="AlphaFoldDB" id="A0A200PVT9"/>
<keyword evidence="4" id="KW-1185">Reference proteome</keyword>
<reference evidence="3 4" key="1">
    <citation type="journal article" date="2017" name="Mol. Plant">
        <title>The Genome of Medicinal Plant Macleaya cordata Provides New Insights into Benzylisoquinoline Alkaloids Metabolism.</title>
        <authorList>
            <person name="Liu X."/>
            <person name="Liu Y."/>
            <person name="Huang P."/>
            <person name="Ma Y."/>
            <person name="Qing Z."/>
            <person name="Tang Q."/>
            <person name="Cao H."/>
            <person name="Cheng P."/>
            <person name="Zheng Y."/>
            <person name="Yuan Z."/>
            <person name="Zhou Y."/>
            <person name="Liu J."/>
            <person name="Tang Z."/>
            <person name="Zhuo Y."/>
            <person name="Zhang Y."/>
            <person name="Yu L."/>
            <person name="Huang J."/>
            <person name="Yang P."/>
            <person name="Peng Q."/>
            <person name="Zhang J."/>
            <person name="Jiang W."/>
            <person name="Zhang Z."/>
            <person name="Lin K."/>
            <person name="Ro D.K."/>
            <person name="Chen X."/>
            <person name="Xiong X."/>
            <person name="Shang Y."/>
            <person name="Huang S."/>
            <person name="Zeng J."/>
        </authorList>
    </citation>
    <scope>NUCLEOTIDE SEQUENCE [LARGE SCALE GENOMIC DNA]</scope>
    <source>
        <strain evidence="4">cv. BLH2017</strain>
        <tissue evidence="3">Root</tissue>
    </source>
</reference>
<dbReference type="FunCoup" id="A0A200PVT9">
    <property type="interactions" value="280"/>
</dbReference>
<dbReference type="InterPro" id="IPR006571">
    <property type="entry name" value="TLDc_dom"/>
</dbReference>
<protein>
    <submittedName>
        <fullName evidence="3">TLDc</fullName>
    </submittedName>
</protein>
<dbReference type="Pfam" id="PF07534">
    <property type="entry name" value="TLD"/>
    <property type="match status" value="1"/>
</dbReference>
<feature type="region of interest" description="Disordered" evidence="1">
    <location>
        <begin position="14"/>
        <end position="39"/>
    </location>
</feature>
<evidence type="ECO:0000313" key="4">
    <source>
        <dbReference type="Proteomes" id="UP000195402"/>
    </source>
</evidence>
<dbReference type="InParanoid" id="A0A200PVT9"/>
<dbReference type="PANTHER" id="PTHR23354">
    <property type="entry name" value="NUCLEOLAR PROTEIN 7/ESTROGEN RECEPTOR COACTIVATOR-RELATED"/>
    <property type="match status" value="1"/>
</dbReference>